<accession>A0A8E7AVQ0</accession>
<dbReference type="InterPro" id="IPR038987">
    <property type="entry name" value="MoeA-like"/>
</dbReference>
<evidence type="ECO:0000313" key="2">
    <source>
        <dbReference type="EMBL" id="QVV88462.1"/>
    </source>
</evidence>
<dbReference type="Pfam" id="PF03453">
    <property type="entry name" value="MoeA_N"/>
    <property type="match status" value="1"/>
</dbReference>
<dbReference type="GO" id="GO:0005737">
    <property type="term" value="C:cytoplasm"/>
    <property type="evidence" value="ECO:0007669"/>
    <property type="project" value="TreeGrafter"/>
</dbReference>
<dbReference type="NCBIfam" id="TIGR00177">
    <property type="entry name" value="molyb_syn"/>
    <property type="match status" value="1"/>
</dbReference>
<dbReference type="RefSeq" id="WP_214419271.1">
    <property type="nucleotide sequence ID" value="NZ_CP075546.1"/>
</dbReference>
<dbReference type="InterPro" id="IPR036135">
    <property type="entry name" value="MoeA_linker/N_sf"/>
</dbReference>
<keyword evidence="3" id="KW-1185">Reference proteome</keyword>
<dbReference type="GO" id="GO:0061599">
    <property type="term" value="F:molybdopterin molybdotransferase activity"/>
    <property type="evidence" value="ECO:0007669"/>
    <property type="project" value="TreeGrafter"/>
</dbReference>
<dbReference type="Gene3D" id="2.40.340.10">
    <property type="entry name" value="MoeA, C-terminal, domain IV"/>
    <property type="match status" value="1"/>
</dbReference>
<dbReference type="InterPro" id="IPR005110">
    <property type="entry name" value="MoeA_linker/N"/>
</dbReference>
<evidence type="ECO:0000259" key="1">
    <source>
        <dbReference type="SMART" id="SM00852"/>
    </source>
</evidence>
<dbReference type="SUPFAM" id="SSF53218">
    <property type="entry name" value="Molybdenum cofactor biosynthesis proteins"/>
    <property type="match status" value="1"/>
</dbReference>
<dbReference type="EMBL" id="CP075546">
    <property type="protein sequence ID" value="QVV88462.1"/>
    <property type="molecule type" value="Genomic_DNA"/>
</dbReference>
<dbReference type="GeneID" id="65098361"/>
<protein>
    <submittedName>
        <fullName evidence="2">Molybdopterin molybdotransferase MoeA</fullName>
    </submittedName>
</protein>
<dbReference type="Gene3D" id="3.90.105.10">
    <property type="entry name" value="Molybdopterin biosynthesis moea protein, domain 2"/>
    <property type="match status" value="1"/>
</dbReference>
<dbReference type="SUPFAM" id="SSF63882">
    <property type="entry name" value="MoeA N-terminal region -like"/>
    <property type="match status" value="1"/>
</dbReference>
<dbReference type="GO" id="GO:0006777">
    <property type="term" value="P:Mo-molybdopterin cofactor biosynthetic process"/>
    <property type="evidence" value="ECO:0007669"/>
    <property type="project" value="TreeGrafter"/>
</dbReference>
<dbReference type="Gene3D" id="2.170.190.11">
    <property type="entry name" value="Molybdopterin biosynthesis moea protein, domain 3"/>
    <property type="match status" value="1"/>
</dbReference>
<dbReference type="InterPro" id="IPR036688">
    <property type="entry name" value="MoeA_C_domain_IV_sf"/>
</dbReference>
<feature type="domain" description="MoaB/Mog" evidence="1">
    <location>
        <begin position="199"/>
        <end position="336"/>
    </location>
</feature>
<evidence type="ECO:0000313" key="3">
    <source>
        <dbReference type="Proteomes" id="UP000680656"/>
    </source>
</evidence>
<dbReference type="SMART" id="SM00852">
    <property type="entry name" value="MoCF_biosynth"/>
    <property type="match status" value="1"/>
</dbReference>
<reference evidence="2 3" key="1">
    <citation type="submission" date="2021-05" db="EMBL/GenBank/DDBJ databases">
        <title>A novel Methanospirillum isolate from a pyrite-forming mixed culture.</title>
        <authorList>
            <person name="Bunk B."/>
            <person name="Sproer C."/>
            <person name="Spring S."/>
            <person name="Pester M."/>
        </authorList>
    </citation>
    <scope>NUCLEOTIDE SEQUENCE [LARGE SCALE GENOMIC DNA]</scope>
    <source>
        <strain evidence="2 3">J.3.6.1-F.2.7.3</strain>
    </source>
</reference>
<dbReference type="PANTHER" id="PTHR10192:SF19">
    <property type="entry name" value="MOLYBDOPTERIN BIOSYNTHESIS PROTEIN MJ0666-RELATED"/>
    <property type="match status" value="1"/>
</dbReference>
<name>A0A8E7AVQ0_9EURY</name>
<organism evidence="2 3">
    <name type="scientific">Methanospirillum purgamenti</name>
    <dbReference type="NCBI Taxonomy" id="2834276"/>
    <lineage>
        <taxon>Archaea</taxon>
        <taxon>Methanobacteriati</taxon>
        <taxon>Methanobacteriota</taxon>
        <taxon>Stenosarchaea group</taxon>
        <taxon>Methanomicrobia</taxon>
        <taxon>Methanomicrobiales</taxon>
        <taxon>Methanospirillaceae</taxon>
        <taxon>Methanospirillum</taxon>
    </lineage>
</organism>
<gene>
    <name evidence="2" type="ORF">KHC33_14215</name>
</gene>
<dbReference type="InterPro" id="IPR001453">
    <property type="entry name" value="MoaB/Mog_dom"/>
</dbReference>
<dbReference type="PANTHER" id="PTHR10192">
    <property type="entry name" value="MOLYBDOPTERIN BIOSYNTHESIS PROTEIN"/>
    <property type="match status" value="1"/>
</dbReference>
<sequence>MILSRPILGKVIVTFLCLSTDKVEPPEMIPPLSFHYGSLISMKEAQKTILSSFHHVSQTKIIPVKDAKGHVLAESVLSQRTIPPVPLAGIDGIAVRSKQTKGASPEDPREIEYVRVNVGLPMPEGFDAVVTEDVIQMSGPDRGYILTPVAPHLQVIKKGAEVTKGQVVIQSDQRLIPYDIATLSHFGIRNVKVKKWKIGLIATGDEIVPLKKDPLPGQIADTNTIMISEYLRDFQVLTDLYPIIPDDPDLIAAQISTACDNSDMVLIFGGSSKGSKDCTFDAIKKSGSVLFHGVAMHPGTTVSCGIVSEKPVFGMPGQAIASLITFFNLVLPLLKSWDVPIPGKKHVFGEITEDILPCNQFDLFHLITTRYTDGKIRIIPIPWEFGHMTGMAADGILHLPQWSNGFRKGEMVQVLLLR</sequence>
<dbReference type="InterPro" id="IPR036425">
    <property type="entry name" value="MoaB/Mog-like_dom_sf"/>
</dbReference>
<dbReference type="Gene3D" id="3.40.980.10">
    <property type="entry name" value="MoaB/Mog-like domain"/>
    <property type="match status" value="1"/>
</dbReference>
<proteinExistence type="predicted"/>
<dbReference type="KEGG" id="mrtj:KHC33_14215"/>
<dbReference type="Pfam" id="PF00994">
    <property type="entry name" value="MoCF_biosynth"/>
    <property type="match status" value="1"/>
</dbReference>
<dbReference type="Proteomes" id="UP000680656">
    <property type="component" value="Chromosome"/>
</dbReference>
<dbReference type="CDD" id="cd00887">
    <property type="entry name" value="MoeA"/>
    <property type="match status" value="1"/>
</dbReference>
<dbReference type="AlphaFoldDB" id="A0A8E7AVQ0"/>
<keyword evidence="2" id="KW-0808">Transferase</keyword>